<dbReference type="OrthoDB" id="1670392at2759"/>
<accession>A0A2G9I9I2</accession>
<dbReference type="GO" id="GO:0010088">
    <property type="term" value="P:phloem development"/>
    <property type="evidence" value="ECO:0007669"/>
    <property type="project" value="InterPro"/>
</dbReference>
<dbReference type="PANTHER" id="PTHR33232:SF11">
    <property type="entry name" value="PROTEIN SIEVE ELEMENT OCCLUSION C"/>
    <property type="match status" value="1"/>
</dbReference>
<protein>
    <recommendedName>
        <fullName evidence="1">Sieve element occlusion C-terminal domain-containing protein</fullName>
    </recommendedName>
</protein>
<reference evidence="3" key="1">
    <citation type="journal article" date="2018" name="Gigascience">
        <title>Genome assembly of the Pink Ipe (Handroanthus impetiginosus, Bignoniaceae), a highly valued, ecologically keystone Neotropical timber forest tree.</title>
        <authorList>
            <person name="Silva-Junior O.B."/>
            <person name="Grattapaglia D."/>
            <person name="Novaes E."/>
            <person name="Collevatti R.G."/>
        </authorList>
    </citation>
    <scope>NUCLEOTIDE SEQUENCE [LARGE SCALE GENOMIC DNA]</scope>
    <source>
        <strain evidence="3">cv. UFG-1</strain>
    </source>
</reference>
<sequence length="445" mass="51474">MVIAAWELHSLGNKMNNLCHELGEYVDKCQQQIETRLYERLLHMFKENQDDNQNALRTLFALQNEFPFKSPSSIEKCGIHELKNKVVIILISKPDLLPIDKVFLLVQQTSDHHLQHTETEANYAILWVPIPSSREWTHSDKMSFEFFSSRVPWFTVRRPWSLNSTVIKYIGQEWNFKEDPIMVVLDQNGVVTNSNAMDMVWIWGPKAFPFSSSREKELWEEENWMVDFMINGINPLLSKWVEEGKNLCLYGSNNIDWIREFNATINTIKSAGTQLEVVYIGCKNPAEIVKAIIDTIDQEKLSTSLSFPKVQLFWLRLESIKRSIRHQDHTTTSDKIANKLSELIDFNDDNKSWVVFGKGSSDDVIKLDEDKLKECVEHFPFWCKNVASMGLVGAIRSAFEGPYDGGKCDHVEVVPYGEEGLSDKQLICALCKRPMQKFFLYKCDE</sequence>
<dbReference type="AlphaFoldDB" id="A0A2G9I9I2"/>
<dbReference type="Pfam" id="PF14577">
    <property type="entry name" value="SEO_C"/>
    <property type="match status" value="1"/>
</dbReference>
<evidence type="ECO:0000259" key="1">
    <source>
        <dbReference type="Pfam" id="PF14577"/>
    </source>
</evidence>
<keyword evidence="3" id="KW-1185">Reference proteome</keyword>
<dbReference type="PANTHER" id="PTHR33232">
    <property type="entry name" value="PROTEIN SIEVE ELEMENT OCCLUSION B-LIKE"/>
    <property type="match status" value="1"/>
</dbReference>
<feature type="domain" description="Sieve element occlusion C-terminal" evidence="1">
    <location>
        <begin position="213"/>
        <end position="444"/>
    </location>
</feature>
<gene>
    <name evidence="2" type="ORF">CDL12_00839</name>
</gene>
<dbReference type="InterPro" id="IPR027944">
    <property type="entry name" value="SEO_C"/>
</dbReference>
<dbReference type="EMBL" id="NKXS01000098">
    <property type="protein sequence ID" value="PIN26404.1"/>
    <property type="molecule type" value="Genomic_DNA"/>
</dbReference>
<organism evidence="2 3">
    <name type="scientific">Handroanthus impetiginosus</name>
    <dbReference type="NCBI Taxonomy" id="429701"/>
    <lineage>
        <taxon>Eukaryota</taxon>
        <taxon>Viridiplantae</taxon>
        <taxon>Streptophyta</taxon>
        <taxon>Embryophyta</taxon>
        <taxon>Tracheophyta</taxon>
        <taxon>Spermatophyta</taxon>
        <taxon>Magnoliopsida</taxon>
        <taxon>eudicotyledons</taxon>
        <taxon>Gunneridae</taxon>
        <taxon>Pentapetalae</taxon>
        <taxon>asterids</taxon>
        <taxon>lamiids</taxon>
        <taxon>Lamiales</taxon>
        <taxon>Bignoniaceae</taxon>
        <taxon>Crescentiina</taxon>
        <taxon>Tabebuia alliance</taxon>
        <taxon>Handroanthus</taxon>
    </lineage>
</organism>
<name>A0A2G9I9I2_9LAMI</name>
<dbReference type="Proteomes" id="UP000231279">
    <property type="component" value="Unassembled WGS sequence"/>
</dbReference>
<comment type="caution">
    <text evidence="2">The sequence shown here is derived from an EMBL/GenBank/DDBJ whole genome shotgun (WGS) entry which is preliminary data.</text>
</comment>
<evidence type="ECO:0000313" key="2">
    <source>
        <dbReference type="EMBL" id="PIN26404.1"/>
    </source>
</evidence>
<dbReference type="InterPro" id="IPR039299">
    <property type="entry name" value="SEOA"/>
</dbReference>
<dbReference type="STRING" id="429701.A0A2G9I9I2"/>
<evidence type="ECO:0000313" key="3">
    <source>
        <dbReference type="Proteomes" id="UP000231279"/>
    </source>
</evidence>
<proteinExistence type="predicted"/>